<name>A8LW28_SALAI</name>
<evidence type="ECO:0000259" key="1">
    <source>
        <dbReference type="PROSITE" id="PS50943"/>
    </source>
</evidence>
<proteinExistence type="predicted"/>
<feature type="domain" description="HTH cro/C1-type" evidence="1">
    <location>
        <begin position="89"/>
        <end position="125"/>
    </location>
</feature>
<protein>
    <recommendedName>
        <fullName evidence="1">HTH cro/C1-type domain-containing protein</fullName>
    </recommendedName>
</protein>
<evidence type="ECO:0000313" key="2">
    <source>
        <dbReference type="EMBL" id="ABV99137.1"/>
    </source>
</evidence>
<dbReference type="KEGG" id="saq:Sare_3334"/>
<organism evidence="2">
    <name type="scientific">Salinispora arenicola (strain CNS-205)</name>
    <dbReference type="NCBI Taxonomy" id="391037"/>
    <lineage>
        <taxon>Bacteria</taxon>
        <taxon>Bacillati</taxon>
        <taxon>Actinomycetota</taxon>
        <taxon>Actinomycetes</taxon>
        <taxon>Micromonosporales</taxon>
        <taxon>Micromonosporaceae</taxon>
        <taxon>Salinispora</taxon>
    </lineage>
</organism>
<gene>
    <name evidence="2" type="ordered locus">Sare_3334</name>
</gene>
<dbReference type="STRING" id="391037.Sare_3334"/>
<dbReference type="GO" id="GO:0003677">
    <property type="term" value="F:DNA binding"/>
    <property type="evidence" value="ECO:0007669"/>
    <property type="project" value="InterPro"/>
</dbReference>
<dbReference type="EMBL" id="CP000850">
    <property type="protein sequence ID" value="ABV99137.1"/>
    <property type="molecule type" value="Genomic_DNA"/>
</dbReference>
<dbReference type="InterPro" id="IPR001387">
    <property type="entry name" value="Cro/C1-type_HTH"/>
</dbReference>
<dbReference type="eggNOG" id="COG1396">
    <property type="taxonomic scope" value="Bacteria"/>
</dbReference>
<dbReference type="AlphaFoldDB" id="A8LW28"/>
<dbReference type="InterPro" id="IPR010982">
    <property type="entry name" value="Lambda_DNA-bd_dom_sf"/>
</dbReference>
<dbReference type="PROSITE" id="PS50943">
    <property type="entry name" value="HTH_CROC1"/>
    <property type="match status" value="1"/>
</dbReference>
<dbReference type="HOGENOM" id="CLU_029927_6_0_11"/>
<reference evidence="2" key="1">
    <citation type="submission" date="2007-10" db="EMBL/GenBank/DDBJ databases">
        <title>Complete sequence of Salinispora arenicola CNS-205.</title>
        <authorList>
            <consortium name="US DOE Joint Genome Institute"/>
            <person name="Copeland A."/>
            <person name="Lucas S."/>
            <person name="Lapidus A."/>
            <person name="Barry K."/>
            <person name="Glavina del Rio T."/>
            <person name="Dalin E."/>
            <person name="Tice H."/>
            <person name="Pitluck S."/>
            <person name="Foster B."/>
            <person name="Schmutz J."/>
            <person name="Larimer F."/>
            <person name="Land M."/>
            <person name="Hauser L."/>
            <person name="Kyrpides N."/>
            <person name="Ivanova N."/>
            <person name="Jensen P.R."/>
            <person name="Moore B.S."/>
            <person name="Penn K."/>
            <person name="Jenkins C."/>
            <person name="Udwary D."/>
            <person name="Xiang L."/>
            <person name="Gontang E."/>
            <person name="Richardson P."/>
        </authorList>
    </citation>
    <scope>NUCLEOTIDE SEQUENCE [LARGE SCALE GENOMIC DNA]</scope>
    <source>
        <strain evidence="2">CNS-205</strain>
    </source>
</reference>
<accession>A8LW28</accession>
<sequence length="524" mass="57749">MIGQRGEQRCRRCRTRLARDNRTGHCAPCQLAGRDRFAHPLSVPAEFWDHPAIREAIAARHMGRLIRAYRCHPIHGLHPLPQAVVAGWLGVTQAQLSRIEKHSPVVHLDRLILCARALRIPADRLWFALPESNGAFGEKAPAANGIISDGEFSPPLLWASTNTAEIVSQFTRRDLTVDRREAAKNVVGVVFGAALLEPMERWLGDPASDHGDGRPSGVGYQEVGQIELVARMFREWDDQFGGGLRRKAVIGQLNEVSELLRDSHPAEIRRRLFGTVAHLAETAAVMSWDSGQQALAQRYYILALHAAKPAGDFAFAANIMAGMARQLLYLGQTGDALELIRVAQDSAKDATSTVRSMLYTREAWAYSKQGRISAFRRATDNAQEMFAAATPDEDPYWITYFDAAELAGTTGGRFLDLAHTNREMADEAAAEIESAIDLRRPGRLRSSALDHIGLAEARLIQGELDEAVRLGHSAADVVEQTCSDRARVKFAEFHQHVATFAEVAAVAELRERIGTLLAKPPTTL</sequence>
<dbReference type="SUPFAM" id="SSF47413">
    <property type="entry name" value="lambda repressor-like DNA-binding domains"/>
    <property type="match status" value="1"/>
</dbReference>